<feature type="region of interest" description="Disordered" evidence="2">
    <location>
        <begin position="83"/>
        <end position="114"/>
    </location>
</feature>
<sequence length="114" mass="12876">MDASDCELRIMMLGCMRENATNMRLEHQNLRDRIQNALERARASLVTIESLTEKLKEMKQTVQTALDRLDEHVAENDVAAVEHNVSEQSSAEPLQIEGELAEPAENEAEQMAQL</sequence>
<dbReference type="Proteomes" id="UP000504634">
    <property type="component" value="Unplaced"/>
</dbReference>
<keyword evidence="3" id="KW-1185">Reference proteome</keyword>
<proteinExistence type="predicted"/>
<feature type="compositionally biased region" description="Acidic residues" evidence="2">
    <location>
        <begin position="99"/>
        <end position="108"/>
    </location>
</feature>
<dbReference type="GeneID" id="115632988"/>
<organism evidence="3 4">
    <name type="scientific">Drosophila lebanonensis</name>
    <name type="common">Fruit fly</name>
    <name type="synonym">Scaptodrosophila lebanonensis</name>
    <dbReference type="NCBI Taxonomy" id="7225"/>
    <lineage>
        <taxon>Eukaryota</taxon>
        <taxon>Metazoa</taxon>
        <taxon>Ecdysozoa</taxon>
        <taxon>Arthropoda</taxon>
        <taxon>Hexapoda</taxon>
        <taxon>Insecta</taxon>
        <taxon>Pterygota</taxon>
        <taxon>Neoptera</taxon>
        <taxon>Endopterygota</taxon>
        <taxon>Diptera</taxon>
        <taxon>Brachycera</taxon>
        <taxon>Muscomorpha</taxon>
        <taxon>Ephydroidea</taxon>
        <taxon>Drosophilidae</taxon>
        <taxon>Scaptodrosophila</taxon>
    </lineage>
</organism>
<dbReference type="AlphaFoldDB" id="A0A6J2UDE1"/>
<evidence type="ECO:0000256" key="2">
    <source>
        <dbReference type="SAM" id="MobiDB-lite"/>
    </source>
</evidence>
<evidence type="ECO:0000256" key="1">
    <source>
        <dbReference type="SAM" id="Coils"/>
    </source>
</evidence>
<gene>
    <name evidence="4" type="primary">LOC115632988</name>
</gene>
<keyword evidence="1" id="KW-0175">Coiled coil</keyword>
<name>A0A6J2UDE1_DROLE</name>
<evidence type="ECO:0000313" key="3">
    <source>
        <dbReference type="Proteomes" id="UP000504634"/>
    </source>
</evidence>
<feature type="coiled-coil region" evidence="1">
    <location>
        <begin position="20"/>
        <end position="75"/>
    </location>
</feature>
<reference evidence="4" key="1">
    <citation type="submission" date="2025-08" db="UniProtKB">
        <authorList>
            <consortium name="RefSeq"/>
        </authorList>
    </citation>
    <scope>IDENTIFICATION</scope>
    <source>
        <strain evidence="4">11010-0011.00</strain>
        <tissue evidence="4">Whole body</tissue>
    </source>
</reference>
<dbReference type="RefSeq" id="XP_030386165.1">
    <property type="nucleotide sequence ID" value="XM_030530305.1"/>
</dbReference>
<evidence type="ECO:0000313" key="4">
    <source>
        <dbReference type="RefSeq" id="XP_030386165.1"/>
    </source>
</evidence>
<protein>
    <submittedName>
        <fullName evidence="4">Uncharacterized protein LOC115632988</fullName>
    </submittedName>
</protein>
<accession>A0A6J2UDE1</accession>
<dbReference type="OrthoDB" id="7883633at2759"/>